<accession>A0A0C2C833</accession>
<evidence type="ECO:0000313" key="1">
    <source>
        <dbReference type="EMBL" id="KIH45832.1"/>
    </source>
</evidence>
<proteinExistence type="predicted"/>
<gene>
    <name evidence="1" type="ORF">ANCDUO_24123</name>
</gene>
<protein>
    <submittedName>
        <fullName evidence="1">Uncharacterized protein</fullName>
    </submittedName>
</protein>
<sequence>FTIPGTRRTFCPQIYVSVCVFIPFLAFEQDLNKFDSTCGDIECMGEYESARTLSMCNDGSPSKVLSNASAKTAPVRPRNIMDYVKGVW</sequence>
<evidence type="ECO:0000313" key="2">
    <source>
        <dbReference type="Proteomes" id="UP000054047"/>
    </source>
</evidence>
<dbReference type="AlphaFoldDB" id="A0A0C2C833"/>
<dbReference type="EMBL" id="KN771012">
    <property type="protein sequence ID" value="KIH45832.1"/>
    <property type="molecule type" value="Genomic_DNA"/>
</dbReference>
<organism evidence="1 2">
    <name type="scientific">Ancylostoma duodenale</name>
    <dbReference type="NCBI Taxonomy" id="51022"/>
    <lineage>
        <taxon>Eukaryota</taxon>
        <taxon>Metazoa</taxon>
        <taxon>Ecdysozoa</taxon>
        <taxon>Nematoda</taxon>
        <taxon>Chromadorea</taxon>
        <taxon>Rhabditida</taxon>
        <taxon>Rhabditina</taxon>
        <taxon>Rhabditomorpha</taxon>
        <taxon>Strongyloidea</taxon>
        <taxon>Ancylostomatidae</taxon>
        <taxon>Ancylostomatinae</taxon>
        <taxon>Ancylostoma</taxon>
    </lineage>
</organism>
<dbReference type="Proteomes" id="UP000054047">
    <property type="component" value="Unassembled WGS sequence"/>
</dbReference>
<feature type="non-terminal residue" evidence="1">
    <location>
        <position position="1"/>
    </location>
</feature>
<reference evidence="1 2" key="1">
    <citation type="submission" date="2013-12" db="EMBL/GenBank/DDBJ databases">
        <title>Draft genome of the parsitic nematode Ancylostoma duodenale.</title>
        <authorList>
            <person name="Mitreva M."/>
        </authorList>
    </citation>
    <scope>NUCLEOTIDE SEQUENCE [LARGE SCALE GENOMIC DNA]</scope>
    <source>
        <strain evidence="1 2">Zhejiang</strain>
    </source>
</reference>
<keyword evidence="2" id="KW-1185">Reference proteome</keyword>
<dbReference type="OrthoDB" id="43547at2759"/>
<name>A0A0C2C833_9BILA</name>